<sequence>MVRMDGGRLAARGFQYQYLRTLEAMLTASDQERIHGCRIEGPTDTTSTAAVDVVDFDLVDREGDCLLAAQVKSASPGRQVSAPDAFTILAELVCKVEAERYELITAAVPDRNCRTLAKILDAPLTDTDQLKSQLAQMLQRAPSAATRLEALTGPDLERLARARVVCDARDVEGIRQDLHERLRKRRARHRVGLGSRSAGLITGHLLAEIMRRAADPHQAYWSIADFTDAALVEDDVLVRALGRQDWGCVFGPLAPVPDVSRPDLLADITEALAPSDPRDRSVNSCVLSGLSGIGKSSTAAAYVAAHADAYDLVLWAEAATEESLVGSFRRIWGHLNGQAHDTPAGASTPYLREQVHELLAALPGRWLLVFDDATPDGVDAWIPRLGRGDVLFTSIDSANWHSLPRVGLSPMDRAQAVDLLTRRLRLNADTAAFHREDLDALAETLEGWPLAIELACGYMRTCQIPVERLGTFRTLLLDRALADKRSKPSGYPRTLAATVELSLERLARNTADDSHFSLPVRELLGFLCNFAAQRIPVHLAMACAFIPPDLVPAGKEAVVVDEATVPVREMIRSLIQVSFVRYDEPLASRHSEIAGSDDTVSMNTVLQHLLRQHHAHGAQVERALSRSAFHTARWLGAALDFDDADRAWEIAPHAAALAGHIQDMQVKDNDTALLIGNLAGFEYIQGQMDQVTRLLHLELDWLQELADPNKLLIAQTRISLAQMYAHHSISDPVEQVVNLLSPLVEYVEHLPKEQDGENAAALLATQARILLHNLADSRPDNPHLQPVLDAFTRLSDQLPQTSAVSERLGAERIARLFGDGDLQGVEHAARDQLPPPHHTHARSFYAAEIQRHLIEALVYQRRWAEAEAEFEAFLPYTGPRSLYRSSVQDFVHNIGLACALAWIESADDHAAALLRRVLTECGIEHLDAALREHERARFTLLKAVDAAAHHDADAFIALTVELRDKSFDIDGINPTAPWERLMMALLERVTAMTSKQIHDHAHAAGEALFDEERILPEQRAYLRQIVEAAVADVHCALSGQAPLQAIGVIRDPRTVADGARPPRTPIVLMEPRHMLTAMAAVGAPAMEYQVHRISSAGFRRMIPEAPSVPFLPGWRLCQRGNRMELRDPEGTVWARALTSLPPRWNDAAAASKRVLVVYGFGFTLEEPPERRPAFASPQAFAEYFHTAATSGMLTAAFVEWDAVRPRKQTSRQQGRKRRKR</sequence>
<dbReference type="SUPFAM" id="SSF52540">
    <property type="entry name" value="P-loop containing nucleoside triphosphate hydrolases"/>
    <property type="match status" value="1"/>
</dbReference>
<dbReference type="AlphaFoldDB" id="A0A7U9KXH9"/>
<dbReference type="Proteomes" id="UP000287830">
    <property type="component" value="Unassembled WGS sequence"/>
</dbReference>
<dbReference type="EMBL" id="BHZC01000001">
    <property type="protein sequence ID" value="GCD35811.1"/>
    <property type="molecule type" value="Genomic_DNA"/>
</dbReference>
<evidence type="ECO:0000313" key="1">
    <source>
        <dbReference type="EMBL" id="GCD35811.1"/>
    </source>
</evidence>
<protein>
    <submittedName>
        <fullName evidence="1">Cytochrome c</fullName>
    </submittedName>
</protein>
<gene>
    <name evidence="1" type="ORF">OEIGOIKO_03558</name>
</gene>
<dbReference type="PANTHER" id="PTHR35205">
    <property type="entry name" value="NB-ARC AND TPR DOMAIN PROTEIN"/>
    <property type="match status" value="1"/>
</dbReference>
<comment type="caution">
    <text evidence="1">The sequence shown here is derived from an EMBL/GenBank/DDBJ whole genome shotgun (WGS) entry which is preliminary data.</text>
</comment>
<dbReference type="Gene3D" id="3.40.50.300">
    <property type="entry name" value="P-loop containing nucleotide triphosphate hydrolases"/>
    <property type="match status" value="1"/>
</dbReference>
<proteinExistence type="predicted"/>
<reference evidence="1 2" key="1">
    <citation type="submission" date="2018-11" db="EMBL/GenBank/DDBJ databases">
        <title>Whole genome sequence of Streptomyces chrestomyceticus NBRC 13444(T).</title>
        <authorList>
            <person name="Komaki H."/>
            <person name="Tamura T."/>
        </authorList>
    </citation>
    <scope>NUCLEOTIDE SEQUENCE [LARGE SCALE GENOMIC DNA]</scope>
    <source>
        <strain evidence="1 2">NBRC 13444</strain>
    </source>
</reference>
<evidence type="ECO:0000313" key="2">
    <source>
        <dbReference type="Proteomes" id="UP000287830"/>
    </source>
</evidence>
<name>A0A7U9KXH9_9ACTN</name>
<dbReference type="PANTHER" id="PTHR35205:SF1">
    <property type="entry name" value="ZU5 DOMAIN-CONTAINING PROTEIN"/>
    <property type="match status" value="1"/>
</dbReference>
<organism evidence="1 2">
    <name type="scientific">Streptomyces chrestomyceticus JCM 4735</name>
    <dbReference type="NCBI Taxonomy" id="1306181"/>
    <lineage>
        <taxon>Bacteria</taxon>
        <taxon>Bacillati</taxon>
        <taxon>Actinomycetota</taxon>
        <taxon>Actinomycetes</taxon>
        <taxon>Kitasatosporales</taxon>
        <taxon>Streptomycetaceae</taxon>
        <taxon>Streptomyces</taxon>
    </lineage>
</organism>
<accession>A0A7U9KXH9</accession>
<dbReference type="InterPro" id="IPR027417">
    <property type="entry name" value="P-loop_NTPase"/>
</dbReference>